<comment type="caution">
    <text evidence="1">The sequence shown here is derived from an EMBL/GenBank/DDBJ whole genome shotgun (WGS) entry which is preliminary data.</text>
</comment>
<gene>
    <name evidence="1" type="ORF">RHMOL_Rhmol01G0173700</name>
</gene>
<keyword evidence="2" id="KW-1185">Reference proteome</keyword>
<reference evidence="1" key="1">
    <citation type="submission" date="2022-02" db="EMBL/GenBank/DDBJ databases">
        <title>Plant Genome Project.</title>
        <authorList>
            <person name="Zhang R.-G."/>
        </authorList>
    </citation>
    <scope>NUCLEOTIDE SEQUENCE</scope>
    <source>
        <strain evidence="1">AT1</strain>
    </source>
</reference>
<name>A0ACC0Q2D2_RHOML</name>
<organism evidence="1 2">
    <name type="scientific">Rhododendron molle</name>
    <name type="common">Chinese azalea</name>
    <name type="synonym">Azalea mollis</name>
    <dbReference type="NCBI Taxonomy" id="49168"/>
    <lineage>
        <taxon>Eukaryota</taxon>
        <taxon>Viridiplantae</taxon>
        <taxon>Streptophyta</taxon>
        <taxon>Embryophyta</taxon>
        <taxon>Tracheophyta</taxon>
        <taxon>Spermatophyta</taxon>
        <taxon>Magnoliopsida</taxon>
        <taxon>eudicotyledons</taxon>
        <taxon>Gunneridae</taxon>
        <taxon>Pentapetalae</taxon>
        <taxon>asterids</taxon>
        <taxon>Ericales</taxon>
        <taxon>Ericaceae</taxon>
        <taxon>Ericoideae</taxon>
        <taxon>Rhodoreae</taxon>
        <taxon>Rhododendron</taxon>
    </lineage>
</organism>
<protein>
    <submittedName>
        <fullName evidence="1">Uncharacterized protein</fullName>
    </submittedName>
</protein>
<dbReference type="EMBL" id="CM046388">
    <property type="protein sequence ID" value="KAI8572120.1"/>
    <property type="molecule type" value="Genomic_DNA"/>
</dbReference>
<evidence type="ECO:0000313" key="1">
    <source>
        <dbReference type="EMBL" id="KAI8572120.1"/>
    </source>
</evidence>
<proteinExistence type="predicted"/>
<dbReference type="Proteomes" id="UP001062846">
    <property type="component" value="Chromosome 1"/>
</dbReference>
<evidence type="ECO:0000313" key="2">
    <source>
        <dbReference type="Proteomes" id="UP001062846"/>
    </source>
</evidence>
<sequence>MMLRFSLKLRRLKFVLKDLNFKCFSNICSRVAQAREELSQVQSLCFSNPFDATLCAKEKEVLRTFMELSLAEEEFKKQKSRVQWLSLGDHNTRFFHQKMATNRLRNKILSITDTRGVRLEDPKEVKQVILGYFQGLLGTAFPSTGNFSSELRSVIRNKVSTDMQESLIHAVTALEIRTALFSINGDKAPGPDGYNAKFYQSNWEVIGSDLVLAVQQFFRTGFMLREWNSTAISLVPKVNAPCTVRDFRPISCCNVVYKCVSKILVSRLQPLIPSLIHPNYKRSIHC</sequence>
<accession>A0ACC0Q2D2</accession>